<evidence type="ECO:0000313" key="2">
    <source>
        <dbReference type="EMBL" id="EOT60589.1"/>
    </source>
</evidence>
<dbReference type="EMBL" id="AJAR01000021">
    <property type="protein sequence ID" value="EOH94544.1"/>
    <property type="molecule type" value="Genomic_DNA"/>
</dbReference>
<evidence type="ECO:0000313" key="1">
    <source>
        <dbReference type="EMBL" id="EOH94544.1"/>
    </source>
</evidence>
<dbReference type="Proteomes" id="UP000013858">
    <property type="component" value="Unassembled WGS sequence"/>
</dbReference>
<dbReference type="AlphaFoldDB" id="R2T2S5"/>
<reference evidence="1 3" key="1">
    <citation type="submission" date="2013-02" db="EMBL/GenBank/DDBJ databases">
        <title>The Genome Sequence of Enterococcus haemoperoxidus BAA-382.</title>
        <authorList>
            <consortium name="The Broad Institute Genome Sequencing Platform"/>
            <consortium name="The Broad Institute Genome Sequencing Center for Infectious Disease"/>
            <person name="Earl A.M."/>
            <person name="Gilmore M.S."/>
            <person name="Lebreton F."/>
            <person name="Walker B."/>
            <person name="Young S.K."/>
            <person name="Zeng Q."/>
            <person name="Gargeya S."/>
            <person name="Fitzgerald M."/>
            <person name="Haas B."/>
            <person name="Abouelleil A."/>
            <person name="Alvarado L."/>
            <person name="Arachchi H.M."/>
            <person name="Berlin A.M."/>
            <person name="Chapman S.B."/>
            <person name="Dewar J."/>
            <person name="Goldberg J."/>
            <person name="Griggs A."/>
            <person name="Gujja S."/>
            <person name="Hansen M."/>
            <person name="Howarth C."/>
            <person name="Imamovic A."/>
            <person name="Larimer J."/>
            <person name="McCowan C."/>
            <person name="Murphy C."/>
            <person name="Neiman D."/>
            <person name="Pearson M."/>
            <person name="Priest M."/>
            <person name="Roberts A."/>
            <person name="Saif S."/>
            <person name="Shea T."/>
            <person name="Sisk P."/>
            <person name="Sykes S."/>
            <person name="Wortman J."/>
            <person name="Nusbaum C."/>
            <person name="Birren B."/>
        </authorList>
    </citation>
    <scope>NUCLEOTIDE SEQUENCE [LARGE SCALE GENOMIC DNA]</scope>
    <source>
        <strain evidence="1 3">ATCC BAA-382</strain>
    </source>
</reference>
<dbReference type="PATRIC" id="fig|1158608.3.peg.2236"/>
<dbReference type="OrthoDB" id="10003018at2"/>
<reference evidence="2 4" key="2">
    <citation type="submission" date="2013-03" db="EMBL/GenBank/DDBJ databases">
        <title>The Genome Sequence of Enterococcus haemoperoxidus BAA-382 (PacBio/Illumina hybrid assembly).</title>
        <authorList>
            <consortium name="The Broad Institute Genomics Platform"/>
            <consortium name="The Broad Institute Genome Sequencing Center for Infectious Disease"/>
            <person name="Earl A."/>
            <person name="Russ C."/>
            <person name="Gilmore M."/>
            <person name="Surin D."/>
            <person name="Walker B."/>
            <person name="Young S."/>
            <person name="Zeng Q."/>
            <person name="Gargeya S."/>
            <person name="Fitzgerald M."/>
            <person name="Haas B."/>
            <person name="Abouelleil A."/>
            <person name="Allen A.W."/>
            <person name="Alvarado L."/>
            <person name="Arachchi H.M."/>
            <person name="Berlin A.M."/>
            <person name="Chapman S.B."/>
            <person name="Gainer-Dewar J."/>
            <person name="Goldberg J."/>
            <person name="Griggs A."/>
            <person name="Gujja S."/>
            <person name="Hansen M."/>
            <person name="Howarth C."/>
            <person name="Imamovic A."/>
            <person name="Ireland A."/>
            <person name="Larimer J."/>
            <person name="McCowan C."/>
            <person name="Murphy C."/>
            <person name="Pearson M."/>
            <person name="Poon T.W."/>
            <person name="Priest M."/>
            <person name="Roberts A."/>
            <person name="Saif S."/>
            <person name="Shea T."/>
            <person name="Sisk P."/>
            <person name="Sykes S."/>
            <person name="Wortman J."/>
            <person name="Nusbaum C."/>
            <person name="Birren B."/>
        </authorList>
    </citation>
    <scope>NUCLEOTIDE SEQUENCE [LARGE SCALE GENOMIC DNA]</scope>
    <source>
        <strain evidence="2 4">ATCC BAA-382</strain>
    </source>
</reference>
<accession>R2T2S5</accession>
<sequence length="239" mass="27870">MKKKTIMGVLLSTVVLVVGISYSVKNAVQASDTTPVTNTNAVIDYYYQAETERPSFNLEGRKQSLAPLTVNHYVDPASNDGDFYLFKQEQYFDIGNDFVFNPKDHYLNFDFTEWDPDYSHNDLASDEPFRIRRESKNRTINYYYVAEIETPSFRLDENDPKRKSVLTQLTVNHYVDGGLERAYLYMQEQYFNVGSGMKFDPKDHYLNFDFTEWNPEYSHNNLSSDKPFLIGDHAKLGEY</sequence>
<gene>
    <name evidence="2" type="ORF">I583_03235</name>
    <name evidence="1" type="ORF">UAW_02270</name>
</gene>
<comment type="caution">
    <text evidence="1">The sequence shown here is derived from an EMBL/GenBank/DDBJ whole genome shotgun (WGS) entry which is preliminary data.</text>
</comment>
<keyword evidence="4" id="KW-1185">Reference proteome</keyword>
<dbReference type="EMBL" id="ASVY01000003">
    <property type="protein sequence ID" value="EOT60589.1"/>
    <property type="molecule type" value="Genomic_DNA"/>
</dbReference>
<dbReference type="STRING" id="155618.RV06_GL000880"/>
<organism evidence="1 3">
    <name type="scientific">Enterococcus haemoperoxidus ATCC BAA-382</name>
    <dbReference type="NCBI Taxonomy" id="1158608"/>
    <lineage>
        <taxon>Bacteria</taxon>
        <taxon>Bacillati</taxon>
        <taxon>Bacillota</taxon>
        <taxon>Bacilli</taxon>
        <taxon>Lactobacillales</taxon>
        <taxon>Enterococcaceae</taxon>
        <taxon>Enterococcus</taxon>
    </lineage>
</organism>
<name>R2T2S5_9ENTE</name>
<dbReference type="Proteomes" id="UP000014197">
    <property type="component" value="Unassembled WGS sequence"/>
</dbReference>
<evidence type="ECO:0000313" key="4">
    <source>
        <dbReference type="Proteomes" id="UP000014197"/>
    </source>
</evidence>
<evidence type="ECO:0000313" key="3">
    <source>
        <dbReference type="Proteomes" id="UP000013858"/>
    </source>
</evidence>
<dbReference type="RefSeq" id="WP_010762461.1">
    <property type="nucleotide sequence ID" value="NZ_KB946316.1"/>
</dbReference>
<protein>
    <submittedName>
        <fullName evidence="1">Uncharacterized protein</fullName>
    </submittedName>
</protein>
<proteinExistence type="predicted"/>